<dbReference type="Pfam" id="PF23726">
    <property type="entry name" value="Beta-prop_RSE1_2nd"/>
    <property type="match status" value="1"/>
</dbReference>
<dbReference type="InterPro" id="IPR011047">
    <property type="entry name" value="Quinoprotein_ADH-like_sf"/>
</dbReference>
<gene>
    <name evidence="8" type="ORF">LCOR_05813.1</name>
</gene>
<evidence type="ECO:0000313" key="9">
    <source>
        <dbReference type="Proteomes" id="UP000027586"/>
    </source>
</evidence>
<dbReference type="Gene3D" id="2.130.10.10">
    <property type="entry name" value="YVTN repeat-like/Quinoprotein amine dehydrogenase"/>
    <property type="match status" value="3"/>
</dbReference>
<proteinExistence type="inferred from homology"/>
<comment type="subcellular location">
    <subcellularLocation>
        <location evidence="1">Nucleus</location>
    </subcellularLocation>
</comment>
<keyword evidence="4" id="KW-0539">Nucleus</keyword>
<dbReference type="InterPro" id="IPR004871">
    <property type="entry name" value="RSE1/DDB1/CPSF1_C"/>
</dbReference>
<evidence type="ECO:0000256" key="4">
    <source>
        <dbReference type="ARBA" id="ARBA00023242"/>
    </source>
</evidence>
<feature type="domain" description="RSE1/DDB1/CPSF1 C-terminal" evidence="5">
    <location>
        <begin position="791"/>
        <end position="1097"/>
    </location>
</feature>
<reference evidence="8" key="1">
    <citation type="submission" date="2013-08" db="EMBL/GenBank/DDBJ databases">
        <title>Gene expansion shapes genome architecture in the human pathogen Lichtheimia corymbifera: an evolutionary genomics analysis in the ancient terrestrial Mucorales (Mucoromycotina).</title>
        <authorList>
            <person name="Schwartze V.U."/>
            <person name="Winter S."/>
            <person name="Shelest E."/>
            <person name="Marcet-Houben M."/>
            <person name="Horn F."/>
            <person name="Wehner S."/>
            <person name="Hoffmann K."/>
            <person name="Riege K."/>
            <person name="Sammeth M."/>
            <person name="Nowrousian M."/>
            <person name="Valiante V."/>
            <person name="Linde J."/>
            <person name="Jacobsen I.D."/>
            <person name="Marz M."/>
            <person name="Brakhage A.A."/>
            <person name="Gabaldon T."/>
            <person name="Bocker S."/>
            <person name="Voigt K."/>
        </authorList>
    </citation>
    <scope>NUCLEOTIDE SEQUENCE [LARGE SCALE GENOMIC DNA]</scope>
    <source>
        <strain evidence="8">FSU 9682</strain>
    </source>
</reference>
<keyword evidence="9" id="KW-1185">Reference proteome</keyword>
<dbReference type="Proteomes" id="UP000027586">
    <property type="component" value="Unassembled WGS sequence"/>
</dbReference>
<dbReference type="GO" id="GO:0005634">
    <property type="term" value="C:nucleus"/>
    <property type="evidence" value="ECO:0007669"/>
    <property type="project" value="UniProtKB-SubCell"/>
</dbReference>
<feature type="domain" description="RSE1/DDB1/CPSF1 second beta-propeller" evidence="7">
    <location>
        <begin position="439"/>
        <end position="738"/>
    </location>
</feature>
<comment type="caution">
    <text evidence="8">The sequence shown here is derived from an EMBL/GenBank/DDBJ whole genome shotgun (WGS) entry which is preliminary data.</text>
</comment>
<evidence type="ECO:0000259" key="7">
    <source>
        <dbReference type="Pfam" id="PF23726"/>
    </source>
</evidence>
<dbReference type="GO" id="GO:0003676">
    <property type="term" value="F:nucleic acid binding"/>
    <property type="evidence" value="ECO:0007669"/>
    <property type="project" value="InterPro"/>
</dbReference>
<dbReference type="InterPro" id="IPR058543">
    <property type="entry name" value="Beta-prop_RSE1/DDB1/CPSF1_2nd"/>
</dbReference>
<protein>
    <recommendedName>
        <fullName evidence="3">DNA damage-binding protein 1</fullName>
    </recommendedName>
</protein>
<dbReference type="Pfam" id="PF03178">
    <property type="entry name" value="CPSF_A"/>
    <property type="match status" value="1"/>
</dbReference>
<dbReference type="PANTHER" id="PTHR10644">
    <property type="entry name" value="DNA REPAIR/RNA PROCESSING CPSF FAMILY"/>
    <property type="match status" value="1"/>
</dbReference>
<evidence type="ECO:0000256" key="2">
    <source>
        <dbReference type="ARBA" id="ARBA00007453"/>
    </source>
</evidence>
<dbReference type="Gene3D" id="1.10.150.910">
    <property type="match status" value="1"/>
</dbReference>
<dbReference type="VEuPathDB" id="FungiDB:LCOR_05813.1"/>
<dbReference type="EMBL" id="CBTN010000024">
    <property type="protein sequence ID" value="CDH54581.1"/>
    <property type="molecule type" value="Genomic_DNA"/>
</dbReference>
<dbReference type="OrthoDB" id="433457at2759"/>
<organism evidence="8 9">
    <name type="scientific">Lichtheimia corymbifera JMRC:FSU:9682</name>
    <dbReference type="NCBI Taxonomy" id="1263082"/>
    <lineage>
        <taxon>Eukaryota</taxon>
        <taxon>Fungi</taxon>
        <taxon>Fungi incertae sedis</taxon>
        <taxon>Mucoromycota</taxon>
        <taxon>Mucoromycotina</taxon>
        <taxon>Mucoromycetes</taxon>
        <taxon>Mucorales</taxon>
        <taxon>Lichtheimiaceae</taxon>
        <taxon>Lichtheimia</taxon>
    </lineage>
</organism>
<comment type="similarity">
    <text evidence="2">Belongs to the DDB1 family.</text>
</comment>
<dbReference type="InterPro" id="IPR050358">
    <property type="entry name" value="RSE1/DDB1/CFT1"/>
</dbReference>
<dbReference type="InterPro" id="IPR018846">
    <property type="entry name" value="Beta-prop_RSE1/DDB1/CPSF1_1st"/>
</dbReference>
<evidence type="ECO:0000313" key="8">
    <source>
        <dbReference type="EMBL" id="CDH54581.1"/>
    </source>
</evidence>
<evidence type="ECO:0000259" key="5">
    <source>
        <dbReference type="Pfam" id="PF03178"/>
    </source>
</evidence>
<evidence type="ECO:0000259" key="6">
    <source>
        <dbReference type="Pfam" id="PF10433"/>
    </source>
</evidence>
<accession>A0A068S043</accession>
<feature type="domain" description="RSE1/DDB1/CPSF1 first beta-propeller" evidence="6">
    <location>
        <begin position="48"/>
        <end position="392"/>
    </location>
</feature>
<evidence type="ECO:0000256" key="1">
    <source>
        <dbReference type="ARBA" id="ARBA00004123"/>
    </source>
</evidence>
<name>A0A068S043_9FUNG</name>
<dbReference type="Pfam" id="PF10433">
    <property type="entry name" value="Beta-prop_RSE1_1st"/>
    <property type="match status" value="1"/>
</dbReference>
<dbReference type="AlphaFoldDB" id="A0A068S043"/>
<dbReference type="InterPro" id="IPR015943">
    <property type="entry name" value="WD40/YVTN_repeat-like_dom_sf"/>
</dbReference>
<dbReference type="STRING" id="1263082.A0A068S043"/>
<sequence>MTTWVLGNLKHRASSRTFVVVYAEQFSCLKRSSMSTFNYVASAQAPTAVNAAVKGNFIVKDRIDLIVSKETFVEVYNIENDLLSLVYQFNLYGRIEALETCQMQGRDTCSLFIFTDQGRYCILSYDPIQSTIITEQHGHPGHHPARLADDIFVRTIGRERNLVVASIYSGLLHVFPITPIPSGKGKAKAVNTLRPEPFAIRIDEFLILSLVALDNEPEPTIAVLYANERKRRFIKTYQLNLKIKSINEQAFGYQANARDSDYLLLPMPAPYTGFCVVSDSIITCHDKRGTYNSKSTSINFTIMSAYSDFTIDEEQNTIQCFLSDTSRVLYVLRIWFNINGAVVRIALESLGTVVRATAIVPFPNDRVFLGSAQADSTLIKLDSKPITVLDELLSLAPIVDFCLFDLDKQGRQTMVCCSGADNNGSLRMVQDGVGFLPKTELSMAGIKGVWTLKQKGDSSIDNAMVISTVHGTRILYIEPGTDVVEELSEFSALKLEESTLAIDQVDNLIVHVTPSGVRLVENEPNGALLDEWRPAPDKVITVAAVNGSQCVLSSGRGELICIEVKDNRLAYDAPKMLGHEISCLDISHFQKSYVAVGLWGGQHIQVLRLPDLSNVAQDASAEGLVPRSVVLTELDHVQYLMLTLGDGQLVYYRLGQQGLVDKKQLTLGTHSVFLHKLIHNNRPCIFAASDRPTMITSENKRLVFSGVNLKEIRGCKEFNNPIHQGVIVATDRSLVFGRINPVRKLHITKAPLYNETARRVLYHEETKTIAVGTSTVKRNIDDGSEHYTGWLRIFDARTLQELNAYSLLEHEVVESLCSLYMEELESEVVFVGTAIVSEQDKDQLPGRVLAFQVLTNYEYKLLDAVNVSGVVYSMKPYLGSIIMSVNGSLYFLESFKQDEESGKKLRLVPKLHSNMIALSLDTRNDMLLVGDMIHSMSVIKPDDSAERRLKKVASDYNPNYMQTVKILKEDLFLGADASYNFFILRQMSEDARRLEIVGEYHLGELVNSIKQGSISRQPSDTGDGGRLLYGTVGGSIGSIIPLEQDQYEFLVVVQQNILNIRPSIGNLEHRVWRMFQNGIRKAEPHNFIDGDLVESFLQLSYMEKEMVVKGSNGGSLLPCDVEKLQDIIEQLANYR</sequence>
<dbReference type="SUPFAM" id="SSF50998">
    <property type="entry name" value="Quinoprotein alcohol dehydrogenase-like"/>
    <property type="match status" value="1"/>
</dbReference>
<evidence type="ECO:0000256" key="3">
    <source>
        <dbReference type="ARBA" id="ARBA00014577"/>
    </source>
</evidence>